<organism evidence="1 2">
    <name type="scientific">Enterocloster bolteae (strain ATCC BAA-613 / DSM 15670 / CCUG 46953 / JCM 12243 / WAL 16351)</name>
    <name type="common">Clostridium bolteae</name>
    <dbReference type="NCBI Taxonomy" id="411902"/>
    <lineage>
        <taxon>Bacteria</taxon>
        <taxon>Bacillati</taxon>
        <taxon>Bacillota</taxon>
        <taxon>Clostridia</taxon>
        <taxon>Lachnospirales</taxon>
        <taxon>Lachnospiraceae</taxon>
        <taxon>Enterocloster</taxon>
    </lineage>
</organism>
<gene>
    <name evidence="1" type="ORF">CLOBOL_05665</name>
</gene>
<proteinExistence type="predicted"/>
<dbReference type="EMBL" id="ABCC02000042">
    <property type="protein sequence ID" value="EDP14058.1"/>
    <property type="molecule type" value="Genomic_DNA"/>
</dbReference>
<reference evidence="1 2" key="1">
    <citation type="submission" date="2007-08" db="EMBL/GenBank/DDBJ databases">
        <authorList>
            <person name="Fulton L."/>
            <person name="Clifton S."/>
            <person name="Fulton B."/>
            <person name="Xu J."/>
            <person name="Minx P."/>
            <person name="Pepin K.H."/>
            <person name="Johnson M."/>
            <person name="Thiruvilangam P."/>
            <person name="Bhonagiri V."/>
            <person name="Nash W.E."/>
            <person name="Mardis E.R."/>
            <person name="Wilson R.K."/>
        </authorList>
    </citation>
    <scope>NUCLEOTIDE SEQUENCE [LARGE SCALE GENOMIC DNA]</scope>
    <source>
        <strain evidence="2">ATCC BAA-613 / DSM 15670 / CCUG 46953 / JCM 12243 / WAL 16351</strain>
    </source>
</reference>
<protein>
    <submittedName>
        <fullName evidence="1">Uncharacterized protein</fullName>
    </submittedName>
</protein>
<dbReference type="HOGENOM" id="CLU_153854_0_0_9"/>
<evidence type="ECO:0000313" key="1">
    <source>
        <dbReference type="EMBL" id="EDP14058.1"/>
    </source>
</evidence>
<comment type="caution">
    <text evidence="1">The sequence shown here is derived from an EMBL/GenBank/DDBJ whole genome shotgun (WGS) entry which is preliminary data.</text>
</comment>
<sequence>MKRELFDNVVVRVGATGIAVDRKGFLSAVVAADIGEITGSPTETKLSVKVEHSDTADGTFTNVEDTMINPEHASQEGILSVATVESEAVLQINMDLLGCKRYIKVTPTITFTGGTSPSAASAAYALVLGDPIDSPV</sequence>
<dbReference type="eggNOG" id="ENOG50341RK">
    <property type="taxonomic scope" value="Bacteria"/>
</dbReference>
<evidence type="ECO:0000313" key="2">
    <source>
        <dbReference type="Proteomes" id="UP000005396"/>
    </source>
</evidence>
<name>A8S0F9_ENTBW</name>
<dbReference type="AlphaFoldDB" id="A8S0F9"/>
<dbReference type="RefSeq" id="WP_002578670.1">
    <property type="nucleotide sequence ID" value="NZ_DS480697.1"/>
</dbReference>
<reference evidence="1 2" key="2">
    <citation type="submission" date="2007-09" db="EMBL/GenBank/DDBJ databases">
        <title>Draft genome sequence of Clostridium bolteae (ATCC BAA-613).</title>
        <authorList>
            <person name="Sudarsanam P."/>
            <person name="Ley R."/>
            <person name="Guruge J."/>
            <person name="Turnbaugh P.J."/>
            <person name="Mahowald M."/>
            <person name="Liep D."/>
            <person name="Gordon J."/>
        </authorList>
    </citation>
    <scope>NUCLEOTIDE SEQUENCE [LARGE SCALE GENOMIC DNA]</scope>
    <source>
        <strain evidence="2">ATCC BAA-613 / DSM 15670 / CCUG 46953 / JCM 12243 / WAL 16351</strain>
    </source>
</reference>
<accession>A8S0F9</accession>
<dbReference type="Proteomes" id="UP000005396">
    <property type="component" value="Unassembled WGS sequence"/>
</dbReference>
<dbReference type="PaxDb" id="411902-CLOBOL_05665"/>